<dbReference type="EMBL" id="GBXM01085293">
    <property type="protein sequence ID" value="JAH23284.1"/>
    <property type="molecule type" value="Transcribed_RNA"/>
</dbReference>
<protein>
    <submittedName>
        <fullName evidence="2">Uncharacterized protein</fullName>
    </submittedName>
</protein>
<accession>A0A0E9R2F7</accession>
<sequence>MHLHTHARTHTRTHSGSNVLNLKDRSSCLENSLFHTEQLHFEKV</sequence>
<feature type="compositionally biased region" description="Basic residues" evidence="1">
    <location>
        <begin position="1"/>
        <end position="13"/>
    </location>
</feature>
<proteinExistence type="predicted"/>
<reference evidence="2" key="2">
    <citation type="journal article" date="2015" name="Fish Shellfish Immunol.">
        <title>Early steps in the European eel (Anguilla anguilla)-Vibrio vulnificus interaction in the gills: Role of the RtxA13 toxin.</title>
        <authorList>
            <person name="Callol A."/>
            <person name="Pajuelo D."/>
            <person name="Ebbesson L."/>
            <person name="Teles M."/>
            <person name="MacKenzie S."/>
            <person name="Amaro C."/>
        </authorList>
    </citation>
    <scope>NUCLEOTIDE SEQUENCE</scope>
</reference>
<name>A0A0E9R2F7_ANGAN</name>
<feature type="region of interest" description="Disordered" evidence="1">
    <location>
        <begin position="1"/>
        <end position="21"/>
    </location>
</feature>
<organism evidence="2">
    <name type="scientific">Anguilla anguilla</name>
    <name type="common">European freshwater eel</name>
    <name type="synonym">Muraena anguilla</name>
    <dbReference type="NCBI Taxonomy" id="7936"/>
    <lineage>
        <taxon>Eukaryota</taxon>
        <taxon>Metazoa</taxon>
        <taxon>Chordata</taxon>
        <taxon>Craniata</taxon>
        <taxon>Vertebrata</taxon>
        <taxon>Euteleostomi</taxon>
        <taxon>Actinopterygii</taxon>
        <taxon>Neopterygii</taxon>
        <taxon>Teleostei</taxon>
        <taxon>Anguilliformes</taxon>
        <taxon>Anguillidae</taxon>
        <taxon>Anguilla</taxon>
    </lineage>
</organism>
<evidence type="ECO:0000256" key="1">
    <source>
        <dbReference type="SAM" id="MobiDB-lite"/>
    </source>
</evidence>
<evidence type="ECO:0000313" key="2">
    <source>
        <dbReference type="EMBL" id="JAH23284.1"/>
    </source>
</evidence>
<reference evidence="2" key="1">
    <citation type="submission" date="2014-11" db="EMBL/GenBank/DDBJ databases">
        <authorList>
            <person name="Amaro Gonzalez C."/>
        </authorList>
    </citation>
    <scope>NUCLEOTIDE SEQUENCE</scope>
</reference>
<dbReference type="AlphaFoldDB" id="A0A0E9R2F7"/>